<dbReference type="EMBL" id="LGKN01000009">
    <property type="protein sequence ID" value="KPL86371.1"/>
    <property type="molecule type" value="Genomic_DNA"/>
</dbReference>
<evidence type="ECO:0000256" key="10">
    <source>
        <dbReference type="ARBA" id="ARBA00023268"/>
    </source>
</evidence>
<dbReference type="PANTHER" id="PTHR48099:SF5">
    <property type="entry name" value="C-1-TETRAHYDROFOLATE SYNTHASE, CYTOPLASMIC"/>
    <property type="match status" value="1"/>
</dbReference>
<keyword evidence="6 11" id="KW-0521">NADP</keyword>
<evidence type="ECO:0000256" key="9">
    <source>
        <dbReference type="ARBA" id="ARBA00023167"/>
    </source>
</evidence>
<dbReference type="EC" id="1.5.1.5" evidence="11"/>
<proteinExistence type="inferred from homology"/>
<comment type="catalytic activity">
    <reaction evidence="11">
        <text>(6R)-5,10-methylene-5,6,7,8-tetrahydrofolate + NADP(+) = (6R)-5,10-methenyltetrahydrofolate + NADPH</text>
        <dbReference type="Rhea" id="RHEA:22812"/>
        <dbReference type="ChEBI" id="CHEBI:15636"/>
        <dbReference type="ChEBI" id="CHEBI:57455"/>
        <dbReference type="ChEBI" id="CHEBI:57783"/>
        <dbReference type="ChEBI" id="CHEBI:58349"/>
        <dbReference type="EC" id="1.5.1.5"/>
    </reaction>
</comment>
<dbReference type="PANTHER" id="PTHR48099">
    <property type="entry name" value="C-1-TETRAHYDROFOLATE SYNTHASE, CYTOPLASMIC-RELATED"/>
    <property type="match status" value="1"/>
</dbReference>
<evidence type="ECO:0000313" key="17">
    <source>
        <dbReference type="Proteomes" id="UP000050502"/>
    </source>
</evidence>
<evidence type="ECO:0000256" key="2">
    <source>
        <dbReference type="ARBA" id="ARBA00022563"/>
    </source>
</evidence>
<keyword evidence="16" id="KW-1185">Reference proteome</keyword>
<dbReference type="PATRIC" id="fig|872965.6.peg.2383"/>
<comment type="caution">
    <text evidence="11">Lacks conserved residue(s) required for the propagation of feature annotation.</text>
</comment>
<evidence type="ECO:0000259" key="13">
    <source>
        <dbReference type="Pfam" id="PF02882"/>
    </source>
</evidence>
<comment type="subunit">
    <text evidence="11">Homodimer.</text>
</comment>
<evidence type="ECO:0000256" key="6">
    <source>
        <dbReference type="ARBA" id="ARBA00022857"/>
    </source>
</evidence>
<dbReference type="CDD" id="cd01080">
    <property type="entry name" value="NAD_bind_m-THF_DH_Cyclohyd"/>
    <property type="match status" value="1"/>
</dbReference>
<gene>
    <name evidence="11 14" type="primary">folD</name>
    <name evidence="14" type="ORF">ARMA_1255</name>
    <name evidence="15" type="ORF">SE16_13720</name>
</gene>
<dbReference type="GO" id="GO:0004477">
    <property type="term" value="F:methenyltetrahydrofolate cyclohydrolase activity"/>
    <property type="evidence" value="ECO:0007669"/>
    <property type="project" value="UniProtKB-UniRule"/>
</dbReference>
<dbReference type="FunCoup" id="A0A0M8K8C7">
    <property type="interactions" value="378"/>
</dbReference>
<dbReference type="Pfam" id="PF00763">
    <property type="entry name" value="THF_DHG_CYH"/>
    <property type="match status" value="1"/>
</dbReference>
<dbReference type="InterPro" id="IPR046346">
    <property type="entry name" value="Aminoacid_DH-like_N_sf"/>
</dbReference>
<evidence type="ECO:0000256" key="5">
    <source>
        <dbReference type="ARBA" id="ARBA00022801"/>
    </source>
</evidence>
<dbReference type="Proteomes" id="UP000050502">
    <property type="component" value="Unassembled WGS sequence"/>
</dbReference>
<dbReference type="InterPro" id="IPR020630">
    <property type="entry name" value="THF_DH/CycHdrlase_cat_dom"/>
</dbReference>
<dbReference type="GO" id="GO:0006164">
    <property type="term" value="P:purine nucleotide biosynthetic process"/>
    <property type="evidence" value="ECO:0007669"/>
    <property type="project" value="UniProtKB-KW"/>
</dbReference>
<evidence type="ECO:0000256" key="3">
    <source>
        <dbReference type="ARBA" id="ARBA00022605"/>
    </source>
</evidence>
<keyword evidence="7 11" id="KW-0560">Oxidoreductase</keyword>
<reference evidence="16" key="3">
    <citation type="submission" date="2015-08" db="EMBL/GenBank/DDBJ databases">
        <title>Draft Genome Sequence of a Heterotrophic Facultative Anaerobic Bacterium Ardenticatena maritima Strain 110S.</title>
        <authorList>
            <person name="Kawaichi S."/>
            <person name="Yoshida T."/>
            <person name="Sako Y."/>
            <person name="Nakamura R."/>
        </authorList>
    </citation>
    <scope>NUCLEOTIDE SEQUENCE [LARGE SCALE GENOMIC DNA]</scope>
    <source>
        <strain evidence="16">110S</strain>
    </source>
</reference>
<dbReference type="InterPro" id="IPR020631">
    <property type="entry name" value="THF_DH/CycHdrlase_NAD-bd_dom"/>
</dbReference>
<evidence type="ECO:0000256" key="7">
    <source>
        <dbReference type="ARBA" id="ARBA00023002"/>
    </source>
</evidence>
<organism evidence="14 16">
    <name type="scientific">Ardenticatena maritima</name>
    <dbReference type="NCBI Taxonomy" id="872965"/>
    <lineage>
        <taxon>Bacteria</taxon>
        <taxon>Bacillati</taxon>
        <taxon>Chloroflexota</taxon>
        <taxon>Ardenticatenia</taxon>
        <taxon>Ardenticatenales</taxon>
        <taxon>Ardenticatenaceae</taxon>
        <taxon>Ardenticatena</taxon>
    </lineage>
</organism>
<feature type="binding site" evidence="11">
    <location>
        <begin position="166"/>
        <end position="168"/>
    </location>
    <ligand>
        <name>NADP(+)</name>
        <dbReference type="ChEBI" id="CHEBI:58349"/>
    </ligand>
</feature>
<keyword evidence="9 11" id="KW-0486">Methionine biosynthesis</keyword>
<dbReference type="GO" id="GO:0000105">
    <property type="term" value="P:L-histidine biosynthetic process"/>
    <property type="evidence" value="ECO:0007669"/>
    <property type="project" value="UniProtKB-KW"/>
</dbReference>
<evidence type="ECO:0000256" key="1">
    <source>
        <dbReference type="ARBA" id="ARBA00004777"/>
    </source>
</evidence>
<dbReference type="Gene3D" id="3.40.50.10860">
    <property type="entry name" value="Leucine Dehydrogenase, chain A, domain 1"/>
    <property type="match status" value="1"/>
</dbReference>
<feature type="binding site" evidence="11">
    <location>
        <position position="232"/>
    </location>
    <ligand>
        <name>NADP(+)</name>
        <dbReference type="ChEBI" id="CHEBI:58349"/>
    </ligand>
</feature>
<reference evidence="14" key="1">
    <citation type="journal article" date="2015" name="Genome Announc.">
        <title>Draft Genome Sequence of a Heterotrophic Facultative Anaerobic Thermophilic Bacterium, Ardenticatena maritima Strain 110ST.</title>
        <authorList>
            <person name="Kawaichi S."/>
            <person name="Yoshida T."/>
            <person name="Sako Y."/>
            <person name="Nakamura R."/>
        </authorList>
    </citation>
    <scope>NUCLEOTIDE SEQUENCE [LARGE SCALE GENOMIC DNA]</scope>
    <source>
        <strain evidence="14">110S</strain>
    </source>
</reference>
<evidence type="ECO:0000313" key="15">
    <source>
        <dbReference type="EMBL" id="KPL86371.1"/>
    </source>
</evidence>
<dbReference type="UniPathway" id="UPA00193"/>
<dbReference type="AlphaFoldDB" id="A0A0M8K8C7"/>
<dbReference type="Gene3D" id="3.40.50.720">
    <property type="entry name" value="NAD(P)-binding Rossmann-like Domain"/>
    <property type="match status" value="1"/>
</dbReference>
<comment type="function">
    <text evidence="11">Catalyzes the oxidation of 5,10-methylenetetrahydrofolate to 5,10-methenyltetrahydrofolate and then the hydrolysis of 5,10-methenyltetrahydrofolate to 10-formyltetrahydrofolate.</text>
</comment>
<evidence type="ECO:0000256" key="11">
    <source>
        <dbReference type="HAMAP-Rule" id="MF_01576"/>
    </source>
</evidence>
<accession>A0A0M8K8C7</accession>
<keyword evidence="3 11" id="KW-0028">Amino-acid biosynthesis</keyword>
<dbReference type="GO" id="GO:0005829">
    <property type="term" value="C:cytosol"/>
    <property type="evidence" value="ECO:0007669"/>
    <property type="project" value="TreeGrafter"/>
</dbReference>
<comment type="similarity">
    <text evidence="11">Belongs to the tetrahydrofolate dehydrogenase/cyclohydrolase family.</text>
</comment>
<evidence type="ECO:0000256" key="8">
    <source>
        <dbReference type="ARBA" id="ARBA00023102"/>
    </source>
</evidence>
<dbReference type="EC" id="3.5.4.9" evidence="11"/>
<keyword evidence="10 11" id="KW-0511">Multifunctional enzyme</keyword>
<reference evidence="15 17" key="2">
    <citation type="submission" date="2015-07" db="EMBL/GenBank/DDBJ databases">
        <title>Whole genome sequence of Ardenticatena maritima DSM 23922.</title>
        <authorList>
            <person name="Hemp J."/>
            <person name="Ward L.M."/>
            <person name="Pace L.A."/>
            <person name="Fischer W.W."/>
        </authorList>
    </citation>
    <scope>NUCLEOTIDE SEQUENCE [LARGE SCALE GENOMIC DNA]</scope>
    <source>
        <strain evidence="15 17">110S</strain>
    </source>
</reference>
<protein>
    <recommendedName>
        <fullName evidence="11">Bifunctional protein FolD</fullName>
    </recommendedName>
    <domain>
        <recommendedName>
            <fullName evidence="11">Methylenetetrahydrofolate dehydrogenase</fullName>
            <ecNumber evidence="11">1.5.1.5</ecNumber>
        </recommendedName>
    </domain>
    <domain>
        <recommendedName>
            <fullName evidence="11">Methenyltetrahydrofolate cyclohydrolase</fullName>
            <ecNumber evidence="11">3.5.4.9</ecNumber>
        </recommendedName>
    </domain>
</protein>
<dbReference type="Pfam" id="PF02882">
    <property type="entry name" value="THF_DHG_CYH_C"/>
    <property type="match status" value="1"/>
</dbReference>
<sequence length="286" mass="30518">MANILDGKALAARLREELMTEAQAFIEATGHVPTIAMLRAGDDPALLSHARSVRRSFEKAGFGFQEHELPADCSQADLSAKLAELNADPHVHGILIQEPLPNHIDEDALILALDPRKDVDGVHPLNAGLLQQQRGRYHVSSTPLGGIAILDAYNIDVKGKRAVVIGRSNIVGKPMALLLLHRHATVTIAHSRTQNLAALCREADIVCAAVGRAGLVTRDFIKPGAVVIDFGINFVDGKLVGDVAFDEVAEVAGWITPVPGGTGPVTSVMLLRNTLNAAKWLLETSS</sequence>
<evidence type="ECO:0000313" key="14">
    <source>
        <dbReference type="EMBL" id="GAP62832.1"/>
    </source>
</evidence>
<dbReference type="FunFam" id="3.40.50.720:FF:000094">
    <property type="entry name" value="Bifunctional protein FolD"/>
    <property type="match status" value="1"/>
</dbReference>
<dbReference type="HAMAP" id="MF_01576">
    <property type="entry name" value="THF_DHG_CYH"/>
    <property type="match status" value="1"/>
</dbReference>
<dbReference type="Proteomes" id="UP000037784">
    <property type="component" value="Unassembled WGS sequence"/>
</dbReference>
<evidence type="ECO:0000256" key="4">
    <source>
        <dbReference type="ARBA" id="ARBA00022755"/>
    </source>
</evidence>
<keyword evidence="8 11" id="KW-0368">Histidine biosynthesis</keyword>
<dbReference type="STRING" id="872965.SE16_13720"/>
<dbReference type="InterPro" id="IPR000672">
    <property type="entry name" value="THF_DH/CycHdrlase"/>
</dbReference>
<dbReference type="InterPro" id="IPR036291">
    <property type="entry name" value="NAD(P)-bd_dom_sf"/>
</dbReference>
<keyword evidence="5 11" id="KW-0378">Hydrolase</keyword>
<dbReference type="PRINTS" id="PR00085">
    <property type="entry name" value="THFDHDRGNASE"/>
</dbReference>
<keyword evidence="2 11" id="KW-0554">One-carbon metabolism</keyword>
<dbReference type="RefSeq" id="WP_054492729.1">
    <property type="nucleotide sequence ID" value="NZ_BBZA01000087.1"/>
</dbReference>
<comment type="pathway">
    <text evidence="1 11">One-carbon metabolism; tetrahydrofolate interconversion.</text>
</comment>
<dbReference type="GO" id="GO:0035999">
    <property type="term" value="P:tetrahydrofolate interconversion"/>
    <property type="evidence" value="ECO:0007669"/>
    <property type="project" value="UniProtKB-UniRule"/>
</dbReference>
<comment type="caution">
    <text evidence="14">The sequence shown here is derived from an EMBL/GenBank/DDBJ whole genome shotgun (WGS) entry which is preliminary data.</text>
</comment>
<keyword evidence="4 11" id="KW-0658">Purine biosynthesis</keyword>
<evidence type="ECO:0000313" key="16">
    <source>
        <dbReference type="Proteomes" id="UP000037784"/>
    </source>
</evidence>
<feature type="domain" description="Tetrahydrofolate dehydrogenase/cyclohydrolase NAD(P)-binding" evidence="13">
    <location>
        <begin position="141"/>
        <end position="279"/>
    </location>
</feature>
<dbReference type="EMBL" id="BBZA01000087">
    <property type="protein sequence ID" value="GAP62832.1"/>
    <property type="molecule type" value="Genomic_DNA"/>
</dbReference>
<evidence type="ECO:0000259" key="12">
    <source>
        <dbReference type="Pfam" id="PF00763"/>
    </source>
</evidence>
<comment type="catalytic activity">
    <reaction evidence="11">
        <text>(6R)-5,10-methenyltetrahydrofolate + H2O = (6R)-10-formyltetrahydrofolate + H(+)</text>
        <dbReference type="Rhea" id="RHEA:23700"/>
        <dbReference type="ChEBI" id="CHEBI:15377"/>
        <dbReference type="ChEBI" id="CHEBI:15378"/>
        <dbReference type="ChEBI" id="CHEBI:57455"/>
        <dbReference type="ChEBI" id="CHEBI:195366"/>
        <dbReference type="EC" id="3.5.4.9"/>
    </reaction>
</comment>
<dbReference type="SUPFAM" id="SSF51735">
    <property type="entry name" value="NAD(P)-binding Rossmann-fold domains"/>
    <property type="match status" value="1"/>
</dbReference>
<dbReference type="GO" id="GO:0009086">
    <property type="term" value="P:methionine biosynthetic process"/>
    <property type="evidence" value="ECO:0007669"/>
    <property type="project" value="UniProtKB-KW"/>
</dbReference>
<dbReference type="GO" id="GO:0004488">
    <property type="term" value="F:methylenetetrahydrofolate dehydrogenase (NADP+) activity"/>
    <property type="evidence" value="ECO:0007669"/>
    <property type="project" value="UniProtKB-UniRule"/>
</dbReference>
<feature type="domain" description="Tetrahydrofolate dehydrogenase/cyclohydrolase catalytic" evidence="12">
    <location>
        <begin position="5"/>
        <end position="120"/>
    </location>
</feature>
<dbReference type="SUPFAM" id="SSF53223">
    <property type="entry name" value="Aminoacid dehydrogenase-like, N-terminal domain"/>
    <property type="match status" value="1"/>
</dbReference>
<dbReference type="OrthoDB" id="9803580at2"/>
<name>A0A0M8K8C7_9CHLR</name>